<dbReference type="PATRIC" id="fig|230361.4.peg.63"/>
<keyword evidence="3" id="KW-1185">Reference proteome</keyword>
<dbReference type="EMBL" id="CP011266">
    <property type="protein sequence ID" value="ALT67872.1"/>
    <property type="molecule type" value="Genomic_DNA"/>
</dbReference>
<dbReference type="AlphaFoldDB" id="A0A0U3E4N1"/>
<proteinExistence type="predicted"/>
<dbReference type="KEGG" id="mmil:sm9_0062"/>
<keyword evidence="1" id="KW-0472">Membrane</keyword>
<dbReference type="RefSeq" id="WP_058738241.1">
    <property type="nucleotide sequence ID" value="NZ_CP011266.1"/>
</dbReference>
<feature type="transmembrane region" description="Helical" evidence="1">
    <location>
        <begin position="457"/>
        <end position="476"/>
    </location>
</feature>
<sequence>MKHGVIMVFSLILALCLMGVVSANENVTDVCEDTQIYEENIQIDSIDMQENSHDSAISEDEIIYSPDAENEYNTSEMTCSIDSMINVNIENLEINTDNIDVEIFKLTKIDERTEKNVLNENTYSPNGYVTYNDCNLLMLPLIERNMSDESLINKINENRTEKILFSSNDGFSANSWNNASLITGISSNDTLNKKPHDTGFISNQNNYNFYPQIDLPLEYASNTLLGASRDFDDNAFIWSKNPGKKAYVTVDMVNKSTDEVLDLSLNENVIKEIGVNASIKALNYFKSQGIYIQKGYPYLYVLTSAGEVKINNTSTESAIDGISEVLGLELNKNIFPIHTPLWKDLIFYYLWVSSTDNTDICSYALAYDSELHVSNDIKKQGDHIAYKMGLYEKYFPPQNNYHKIVGKNIINRFISEFINSTNTTTNKTDSNNNTTVVSNLKENIPNSITFSGNPFNIVYTAIAIIILLAIFCATYSKHNL</sequence>
<gene>
    <name evidence="2" type="ORF">sm9_0062</name>
</gene>
<evidence type="ECO:0000313" key="2">
    <source>
        <dbReference type="EMBL" id="ALT67872.1"/>
    </source>
</evidence>
<reference evidence="2 3" key="1">
    <citation type="submission" date="2015-04" db="EMBL/GenBank/DDBJ databases">
        <title>The complete genome sequence of the rumen methanogen Methanobrevibacter millerae SM9.</title>
        <authorList>
            <person name="Leahy S.C."/>
            <person name="Kelly W.J."/>
            <person name="Pacheco D.M."/>
            <person name="Li D."/>
            <person name="Altermann E."/>
            <person name="Attwood G.T."/>
        </authorList>
    </citation>
    <scope>NUCLEOTIDE SEQUENCE [LARGE SCALE GENOMIC DNA]</scope>
    <source>
        <strain evidence="2 3">SM9</strain>
    </source>
</reference>
<dbReference type="GeneID" id="26735043"/>
<dbReference type="OrthoDB" id="31120at2157"/>
<accession>A0A0U3E4N1</accession>
<evidence type="ECO:0000313" key="3">
    <source>
        <dbReference type="Proteomes" id="UP000067738"/>
    </source>
</evidence>
<evidence type="ECO:0000256" key="1">
    <source>
        <dbReference type="SAM" id="Phobius"/>
    </source>
</evidence>
<keyword evidence="1" id="KW-1133">Transmembrane helix</keyword>
<protein>
    <submittedName>
        <fullName evidence="2">Formylmethanofuran dehydrogenase subunit E metal-binding domain-containing protein</fullName>
    </submittedName>
</protein>
<organism evidence="2 3">
    <name type="scientific">Methanobrevibacter millerae</name>
    <dbReference type="NCBI Taxonomy" id="230361"/>
    <lineage>
        <taxon>Archaea</taxon>
        <taxon>Methanobacteriati</taxon>
        <taxon>Methanobacteriota</taxon>
        <taxon>Methanomada group</taxon>
        <taxon>Methanobacteria</taxon>
        <taxon>Methanobacteriales</taxon>
        <taxon>Methanobacteriaceae</taxon>
        <taxon>Methanobrevibacter</taxon>
    </lineage>
</organism>
<keyword evidence="1" id="KW-0812">Transmembrane</keyword>
<name>A0A0U3E4N1_9EURY</name>
<dbReference type="Proteomes" id="UP000067738">
    <property type="component" value="Chromosome"/>
</dbReference>